<feature type="domain" description="Radical SAM core" evidence="6">
    <location>
        <begin position="1"/>
        <end position="164"/>
    </location>
</feature>
<dbReference type="InterPro" id="IPR007197">
    <property type="entry name" value="rSAM"/>
</dbReference>
<dbReference type="InterPro" id="IPR058240">
    <property type="entry name" value="rSAM_sf"/>
</dbReference>
<dbReference type="Proteomes" id="UP001139365">
    <property type="component" value="Unassembled WGS sequence"/>
</dbReference>
<feature type="non-terminal residue" evidence="7">
    <location>
        <position position="1"/>
    </location>
</feature>
<keyword evidence="3" id="KW-0479">Metal-binding</keyword>
<protein>
    <submittedName>
        <fullName evidence="7">Radical SAM protein</fullName>
    </submittedName>
</protein>
<evidence type="ECO:0000313" key="8">
    <source>
        <dbReference type="Proteomes" id="UP001139365"/>
    </source>
</evidence>
<keyword evidence="4" id="KW-0408">Iron</keyword>
<organism evidence="7 8">
    <name type="scientific">Candidatus Colimorpha enterica</name>
    <dbReference type="NCBI Taxonomy" id="3083063"/>
    <lineage>
        <taxon>Bacteria</taxon>
        <taxon>Pseudomonadati</taxon>
        <taxon>Bacteroidota</taxon>
        <taxon>Bacteroidia</taxon>
        <taxon>Bacteroidales</taxon>
        <taxon>Candidatus Colimorpha</taxon>
    </lineage>
</organism>
<keyword evidence="5" id="KW-0411">Iron-sulfur</keyword>
<dbReference type="InterPro" id="IPR050377">
    <property type="entry name" value="Radical_SAM_PqqE_MftC-like"/>
</dbReference>
<evidence type="ECO:0000256" key="2">
    <source>
        <dbReference type="ARBA" id="ARBA00022691"/>
    </source>
</evidence>
<evidence type="ECO:0000259" key="6">
    <source>
        <dbReference type="PROSITE" id="PS51918"/>
    </source>
</evidence>
<comment type="cofactor">
    <cofactor evidence="1">
        <name>[4Fe-4S] cluster</name>
        <dbReference type="ChEBI" id="CHEBI:49883"/>
    </cofactor>
</comment>
<reference evidence="7 8" key="1">
    <citation type="submission" date="2022-03" db="EMBL/GenBank/DDBJ databases">
        <title>Metagenome-assembled genomes from swine fecal metagenomes.</title>
        <authorList>
            <person name="Holman D.B."/>
            <person name="Kommadath A."/>
        </authorList>
    </citation>
    <scope>NUCLEOTIDE SEQUENCE [LARGE SCALE GENOMIC DNA]</scope>
    <source>
        <strain evidence="7">SUG147</strain>
    </source>
</reference>
<dbReference type="InterPro" id="IPR013785">
    <property type="entry name" value="Aldolase_TIM"/>
</dbReference>
<name>A0AAE3FJF7_9BACT</name>
<keyword evidence="2" id="KW-0949">S-adenosyl-L-methionine</keyword>
<dbReference type="GO" id="GO:0003824">
    <property type="term" value="F:catalytic activity"/>
    <property type="evidence" value="ECO:0007669"/>
    <property type="project" value="InterPro"/>
</dbReference>
<evidence type="ECO:0000313" key="7">
    <source>
        <dbReference type="EMBL" id="MCI5755977.1"/>
    </source>
</evidence>
<dbReference type="AlphaFoldDB" id="A0AAE3FJF7"/>
<dbReference type="PROSITE" id="PS51918">
    <property type="entry name" value="RADICAL_SAM"/>
    <property type="match status" value="1"/>
</dbReference>
<dbReference type="EMBL" id="JALEMU010000106">
    <property type="protein sequence ID" value="MCI5755977.1"/>
    <property type="molecule type" value="Genomic_DNA"/>
</dbReference>
<evidence type="ECO:0000256" key="1">
    <source>
        <dbReference type="ARBA" id="ARBA00001966"/>
    </source>
</evidence>
<gene>
    <name evidence="7" type="ORF">MR241_06760</name>
</gene>
<dbReference type="Pfam" id="PF04055">
    <property type="entry name" value="Radical_SAM"/>
    <property type="match status" value="1"/>
</dbReference>
<dbReference type="CDD" id="cd01335">
    <property type="entry name" value="Radical_SAM"/>
    <property type="match status" value="1"/>
</dbReference>
<comment type="caution">
    <text evidence="7">The sequence shown here is derived from an EMBL/GenBank/DDBJ whole genome shotgun (WGS) entry which is preliminary data.</text>
</comment>
<dbReference type="GO" id="GO:0051536">
    <property type="term" value="F:iron-sulfur cluster binding"/>
    <property type="evidence" value="ECO:0007669"/>
    <property type="project" value="UniProtKB-KW"/>
</dbReference>
<evidence type="ECO:0000256" key="4">
    <source>
        <dbReference type="ARBA" id="ARBA00023004"/>
    </source>
</evidence>
<accession>A0AAE3FJF7</accession>
<dbReference type="PANTHER" id="PTHR11228">
    <property type="entry name" value="RADICAL SAM DOMAIN PROTEIN"/>
    <property type="match status" value="1"/>
</dbReference>
<proteinExistence type="predicted"/>
<dbReference type="PANTHER" id="PTHR11228:SF7">
    <property type="entry name" value="PQQA PEPTIDE CYCLASE"/>
    <property type="match status" value="1"/>
</dbReference>
<dbReference type="SUPFAM" id="SSF102114">
    <property type="entry name" value="Radical SAM enzymes"/>
    <property type="match status" value="1"/>
</dbReference>
<sequence length="296" mass="32965">LLTGGEPFIREDFFEIFRGMKKMGLMISINSNGSLLNEEIIDRLAEDPPFRMNISLYGASDATYKNMCGIPCHDRVVENIRSLRAHGIDTRLNVSLTEYNSADLEKILKTAKELGVHVKASSYMYPPTRYDKSAGSGRLTAEQAAEASVRYDTLRFTDDEFRGRAENMRKGVCRAEECPGDPTAEGISCRAGNASFWLTWEGKMLPCGLMKAPVAYPLEAGFDAAWDRIREKSAAIRLPSSCSSCAKRNMCSICAAISESETGGYDTPPEYVCEMTEDIYRFTLEEAERRFGGKND</sequence>
<evidence type="ECO:0000256" key="5">
    <source>
        <dbReference type="ARBA" id="ARBA00023014"/>
    </source>
</evidence>
<evidence type="ECO:0000256" key="3">
    <source>
        <dbReference type="ARBA" id="ARBA00022723"/>
    </source>
</evidence>
<dbReference type="Gene3D" id="3.20.20.70">
    <property type="entry name" value="Aldolase class I"/>
    <property type="match status" value="1"/>
</dbReference>
<dbReference type="GO" id="GO:0046872">
    <property type="term" value="F:metal ion binding"/>
    <property type="evidence" value="ECO:0007669"/>
    <property type="project" value="UniProtKB-KW"/>
</dbReference>